<keyword evidence="1" id="KW-0812">Transmembrane</keyword>
<protein>
    <submittedName>
        <fullName evidence="2">Uncharacterized protein</fullName>
    </submittedName>
</protein>
<proteinExistence type="predicted"/>
<feature type="transmembrane region" description="Helical" evidence="1">
    <location>
        <begin position="307"/>
        <end position="329"/>
    </location>
</feature>
<keyword evidence="3" id="KW-1185">Reference proteome</keyword>
<evidence type="ECO:0000313" key="3">
    <source>
        <dbReference type="Proteomes" id="UP001220064"/>
    </source>
</evidence>
<dbReference type="Proteomes" id="UP001220064">
    <property type="component" value="Chromosome"/>
</dbReference>
<organism evidence="2 3">
    <name type="scientific">Corynebacterium massiliense DSM 45435</name>
    <dbReference type="NCBI Taxonomy" id="1121364"/>
    <lineage>
        <taxon>Bacteria</taxon>
        <taxon>Bacillati</taxon>
        <taxon>Actinomycetota</taxon>
        <taxon>Actinomycetes</taxon>
        <taxon>Mycobacteriales</taxon>
        <taxon>Corynebacteriaceae</taxon>
        <taxon>Corynebacterium</taxon>
    </lineage>
</organism>
<evidence type="ECO:0000313" key="2">
    <source>
        <dbReference type="EMBL" id="WCZ33063.1"/>
    </source>
</evidence>
<keyword evidence="1" id="KW-1133">Transmembrane helix</keyword>
<sequence>MTLIMPMNMRRKKNRDTGENLELVNQLTQEVKKLQEIVAGHRKDVVHVSEQQVKIGQDVKKLSSSVGELMNSPTASLVENHGQTLGDMQSWLTNLDKQLKVLKNTTVGTEEYNEAVKQTVAVMTKVAEAAAQLPVAIQNQKQSLTNGAADIAESLTSLGTLVQAVLEASEGPMSLSDSAVERLSDCIERRLTPMVDKRLETTMNQSFSRYEDSFQRMIDDGVERLAQERERLDASIQEAAKTADLIDKRLKAGAVNVAGLLLFAATLCLAVVVVSGVFGMTISVFGLDLALPEIWQRTHDAESWKGHLGWGLLGVAVLAGLFGAIWFVAKWIWEHTDWGVRSEN</sequence>
<name>A0ABY7U9Z8_9CORY</name>
<keyword evidence="1" id="KW-0472">Membrane</keyword>
<evidence type="ECO:0000256" key="1">
    <source>
        <dbReference type="SAM" id="Phobius"/>
    </source>
</evidence>
<feature type="transmembrane region" description="Helical" evidence="1">
    <location>
        <begin position="257"/>
        <end position="287"/>
    </location>
</feature>
<dbReference type="EMBL" id="CP063189">
    <property type="protein sequence ID" value="WCZ33063.1"/>
    <property type="molecule type" value="Genomic_DNA"/>
</dbReference>
<gene>
    <name evidence="2" type="ORF">CMASS_08185</name>
</gene>
<reference evidence="2 3" key="1">
    <citation type="submission" date="2020-10" db="EMBL/GenBank/DDBJ databases">
        <title>Complete genome sequence of Corynebacterium massiliense DSM 45435, type strain of Corynebacterium massiliense.</title>
        <authorList>
            <person name="Busche T."/>
            <person name="Kalinowski J."/>
            <person name="Ruckert C."/>
        </authorList>
    </citation>
    <scope>NUCLEOTIDE SEQUENCE [LARGE SCALE GENOMIC DNA]</scope>
    <source>
        <strain evidence="2 3">DSM 45435</strain>
    </source>
</reference>
<accession>A0ABY7U9Z8</accession>